<dbReference type="InterPro" id="IPR012296">
    <property type="entry name" value="Nuclease_put_TT1808"/>
</dbReference>
<proteinExistence type="predicted"/>
<dbReference type="PANTHER" id="PTHR35400">
    <property type="entry name" value="SLR1083 PROTEIN"/>
    <property type="match status" value="1"/>
</dbReference>
<dbReference type="Pfam" id="PF05685">
    <property type="entry name" value="Uma2"/>
    <property type="match status" value="1"/>
</dbReference>
<evidence type="ECO:0000313" key="3">
    <source>
        <dbReference type="Proteomes" id="UP000199055"/>
    </source>
</evidence>
<feature type="domain" description="Putative restriction endonuclease" evidence="1">
    <location>
        <begin position="19"/>
        <end position="182"/>
    </location>
</feature>
<dbReference type="PANTHER" id="PTHR35400:SF3">
    <property type="entry name" value="SLL1072 PROTEIN"/>
    <property type="match status" value="1"/>
</dbReference>
<dbReference type="EMBL" id="FOET01000001">
    <property type="protein sequence ID" value="SEP63750.1"/>
    <property type="molecule type" value="Genomic_DNA"/>
</dbReference>
<dbReference type="Gene3D" id="3.90.1570.10">
    <property type="entry name" value="tt1808, chain A"/>
    <property type="match status" value="1"/>
</dbReference>
<dbReference type="GO" id="GO:0004519">
    <property type="term" value="F:endonuclease activity"/>
    <property type="evidence" value="ECO:0007669"/>
    <property type="project" value="UniProtKB-KW"/>
</dbReference>
<dbReference type="STRING" id="403935.SAMN05216481_101535"/>
<dbReference type="InterPro" id="IPR008538">
    <property type="entry name" value="Uma2"/>
</dbReference>
<evidence type="ECO:0000313" key="2">
    <source>
        <dbReference type="EMBL" id="SEP63750.1"/>
    </source>
</evidence>
<dbReference type="SUPFAM" id="SSF52980">
    <property type="entry name" value="Restriction endonuclease-like"/>
    <property type="match status" value="1"/>
</dbReference>
<dbReference type="RefSeq" id="WP_245769795.1">
    <property type="nucleotide sequence ID" value="NZ_FOET01000001.1"/>
</dbReference>
<name>A0A1H8ZH58_9ACTN</name>
<dbReference type="InterPro" id="IPR011335">
    <property type="entry name" value="Restrct_endonuc-II-like"/>
</dbReference>
<keyword evidence="2" id="KW-0255">Endonuclease</keyword>
<evidence type="ECO:0000259" key="1">
    <source>
        <dbReference type="Pfam" id="PF05685"/>
    </source>
</evidence>
<keyword evidence="3" id="KW-1185">Reference proteome</keyword>
<dbReference type="AlphaFoldDB" id="A0A1H8ZH58"/>
<dbReference type="CDD" id="cd06260">
    <property type="entry name" value="DUF820-like"/>
    <property type="match status" value="1"/>
</dbReference>
<protein>
    <submittedName>
        <fullName evidence="2">Endonuclease, Uma2 family (Restriction endonuclease fold)</fullName>
    </submittedName>
</protein>
<sequence length="196" mass="21815">MTMAIDRSAQTNGSAQMSVEEFEQLEAAAPQTVKLEFVRGELRVKPVPDGDHGEIIRWLLKRCMVQRPELYLYPEQGLVVERHGSGRARPDGVLAPEMYFAGRGEWSDPAGVLMVVEVTSTRPGRDRTEKPDGYAAAGIPVYLLVDRERHELVVHSNPEKGRYRDVHTTAGLGEELRLPDPVGIVLETGELKELMA</sequence>
<accession>A0A1H8ZH58</accession>
<keyword evidence="2" id="KW-0378">Hydrolase</keyword>
<keyword evidence="2" id="KW-0540">Nuclease</keyword>
<dbReference type="Proteomes" id="UP000199055">
    <property type="component" value="Unassembled WGS sequence"/>
</dbReference>
<organism evidence="2 3">
    <name type="scientific">Streptomyces radiopugnans</name>
    <dbReference type="NCBI Taxonomy" id="403935"/>
    <lineage>
        <taxon>Bacteria</taxon>
        <taxon>Bacillati</taxon>
        <taxon>Actinomycetota</taxon>
        <taxon>Actinomycetes</taxon>
        <taxon>Kitasatosporales</taxon>
        <taxon>Streptomycetaceae</taxon>
        <taxon>Streptomyces</taxon>
    </lineage>
</organism>
<reference evidence="2 3" key="1">
    <citation type="submission" date="2016-10" db="EMBL/GenBank/DDBJ databases">
        <authorList>
            <person name="de Groot N.N."/>
        </authorList>
    </citation>
    <scope>NUCLEOTIDE SEQUENCE [LARGE SCALE GENOMIC DNA]</scope>
    <source>
        <strain evidence="2 3">CGMCC 4.3519</strain>
    </source>
</reference>
<gene>
    <name evidence="2" type="ORF">SAMN05216481_101535</name>
</gene>